<dbReference type="PANTHER" id="PTHR48112">
    <property type="entry name" value="HIGH MOBILITY GROUP PROTEIN DSP1"/>
    <property type="match status" value="1"/>
</dbReference>
<dbReference type="GO" id="GO:0005634">
    <property type="term" value="C:nucleus"/>
    <property type="evidence" value="ECO:0007669"/>
    <property type="project" value="UniProtKB-UniRule"/>
</dbReference>
<dbReference type="Pfam" id="PF09011">
    <property type="entry name" value="HMG_box_2"/>
    <property type="match status" value="1"/>
</dbReference>
<proteinExistence type="predicted"/>
<dbReference type="SMART" id="SM00398">
    <property type="entry name" value="HMG"/>
    <property type="match status" value="2"/>
</dbReference>
<dbReference type="PANTHER" id="PTHR48112:SF22">
    <property type="entry name" value="MITOCHONDRIAL TRANSCRIPTION FACTOR A, ISOFORM B"/>
    <property type="match status" value="1"/>
</dbReference>
<feature type="DNA-binding region" description="HMG box" evidence="2">
    <location>
        <begin position="252"/>
        <end position="318"/>
    </location>
</feature>
<dbReference type="CDD" id="cd00084">
    <property type="entry name" value="HMG-box_SF"/>
    <property type="match status" value="1"/>
</dbReference>
<keyword evidence="1 2" id="KW-0238">DNA-binding</keyword>
<evidence type="ECO:0000313" key="5">
    <source>
        <dbReference type="EMBL" id="KIW67663.1"/>
    </source>
</evidence>
<evidence type="ECO:0000313" key="6">
    <source>
        <dbReference type="Proteomes" id="UP000054266"/>
    </source>
</evidence>
<evidence type="ECO:0000256" key="1">
    <source>
        <dbReference type="ARBA" id="ARBA00023125"/>
    </source>
</evidence>
<dbReference type="GO" id="GO:0003677">
    <property type="term" value="F:DNA binding"/>
    <property type="evidence" value="ECO:0007669"/>
    <property type="project" value="UniProtKB-UniRule"/>
</dbReference>
<dbReference type="InterPro" id="IPR009071">
    <property type="entry name" value="HMG_box_dom"/>
</dbReference>
<name>A0A0D2FHZ2_9EURO</name>
<reference evidence="5 6" key="1">
    <citation type="submission" date="2015-01" db="EMBL/GenBank/DDBJ databases">
        <title>The Genome Sequence of Capronia semiimmersa CBS27337.</title>
        <authorList>
            <consortium name="The Broad Institute Genomics Platform"/>
            <person name="Cuomo C."/>
            <person name="de Hoog S."/>
            <person name="Gorbushina A."/>
            <person name="Stielow B."/>
            <person name="Teixiera M."/>
            <person name="Abouelleil A."/>
            <person name="Chapman S.B."/>
            <person name="Priest M."/>
            <person name="Young S.K."/>
            <person name="Wortman J."/>
            <person name="Nusbaum C."/>
            <person name="Birren B."/>
        </authorList>
    </citation>
    <scope>NUCLEOTIDE SEQUENCE [LARGE SCALE GENOMIC DNA]</scope>
    <source>
        <strain evidence="5 6">CBS 27337</strain>
    </source>
</reference>
<protein>
    <recommendedName>
        <fullName evidence="4">HMG box domain-containing protein</fullName>
    </recommendedName>
</protein>
<sequence length="330" mass="37277">MTVAMPFSRTLAKQLLARSARSLTRPVASNPHLRVDRNRVAGNDQSSHSYKYLNLGSHLQQARTYATASEKPASRPKQHTGRTSAKQTPKSTKKATPAKKPAAKKPKKKTVKKTKTGATKKKPSKSALLKKARKDHADLKAAALLEEPKKLPSNPYQLVLVEEAKGSTDDVSISARAASNKYKNLVPEERERYNHEANQNKSKNEEAYKRWVQSYSALEIRQANNARRQLNRKAKAAGKKKHIKPIQDDRTVHQPRNAYSYFFKERNDSGDLRGMSVAERGKLAGQEWKKLSAAEKKPYEDQAVMDKNRYLEEYKTVYGEDPPSVKKQTK</sequence>
<keyword evidence="6" id="KW-1185">Reference proteome</keyword>
<dbReference type="Proteomes" id="UP000054266">
    <property type="component" value="Unassembled WGS sequence"/>
</dbReference>
<feature type="domain" description="HMG box" evidence="4">
    <location>
        <begin position="252"/>
        <end position="318"/>
    </location>
</feature>
<dbReference type="EMBL" id="KN846959">
    <property type="protein sequence ID" value="KIW67663.1"/>
    <property type="molecule type" value="Genomic_DNA"/>
</dbReference>
<dbReference type="AlphaFoldDB" id="A0A0D2FHZ2"/>
<evidence type="ECO:0000259" key="4">
    <source>
        <dbReference type="PROSITE" id="PS50118"/>
    </source>
</evidence>
<dbReference type="InterPro" id="IPR036910">
    <property type="entry name" value="HMG_box_dom_sf"/>
</dbReference>
<evidence type="ECO:0000256" key="3">
    <source>
        <dbReference type="SAM" id="MobiDB-lite"/>
    </source>
</evidence>
<evidence type="ECO:0000256" key="2">
    <source>
        <dbReference type="PROSITE-ProRule" id="PRU00267"/>
    </source>
</evidence>
<organism evidence="5 6">
    <name type="scientific">Phialophora macrospora</name>
    <dbReference type="NCBI Taxonomy" id="1851006"/>
    <lineage>
        <taxon>Eukaryota</taxon>
        <taxon>Fungi</taxon>
        <taxon>Dikarya</taxon>
        <taxon>Ascomycota</taxon>
        <taxon>Pezizomycotina</taxon>
        <taxon>Eurotiomycetes</taxon>
        <taxon>Chaetothyriomycetidae</taxon>
        <taxon>Chaetothyriales</taxon>
        <taxon>Herpotrichiellaceae</taxon>
        <taxon>Phialophora</taxon>
    </lineage>
</organism>
<gene>
    <name evidence="5" type="ORF">PV04_06895</name>
</gene>
<feature type="region of interest" description="Disordered" evidence="3">
    <location>
        <begin position="61"/>
        <end position="134"/>
    </location>
</feature>
<feature type="compositionally biased region" description="Basic and acidic residues" evidence="3">
    <location>
        <begin position="186"/>
        <end position="195"/>
    </location>
</feature>
<feature type="region of interest" description="Disordered" evidence="3">
    <location>
        <begin position="21"/>
        <end position="49"/>
    </location>
</feature>
<feature type="compositionally biased region" description="Basic residues" evidence="3">
    <location>
        <begin position="91"/>
        <end position="134"/>
    </location>
</feature>
<feature type="region of interest" description="Disordered" evidence="3">
    <location>
        <begin position="186"/>
        <end position="205"/>
    </location>
</feature>
<dbReference type="STRING" id="5601.A0A0D2FHZ2"/>
<keyword evidence="2" id="KW-0539">Nucleus</keyword>
<dbReference type="HOGENOM" id="CLU_048021_1_0_1"/>
<dbReference type="Gene3D" id="1.10.30.10">
    <property type="entry name" value="High mobility group box domain"/>
    <property type="match status" value="2"/>
</dbReference>
<dbReference type="PROSITE" id="PS50118">
    <property type="entry name" value="HMG_BOX_2"/>
    <property type="match status" value="1"/>
</dbReference>
<dbReference type="SUPFAM" id="SSF47095">
    <property type="entry name" value="HMG-box"/>
    <property type="match status" value="2"/>
</dbReference>
<dbReference type="InterPro" id="IPR050342">
    <property type="entry name" value="HMGB"/>
</dbReference>
<accession>A0A0D2FHZ2</accession>